<reference evidence="2" key="1">
    <citation type="journal article" date="2012" name="Nature">
        <title>A physical, genetic and functional sequence assembly of the barley genome.</title>
        <authorList>
            <consortium name="The International Barley Genome Sequencing Consortium"/>
            <person name="Mayer K.F."/>
            <person name="Waugh R."/>
            <person name="Brown J.W."/>
            <person name="Schulman A."/>
            <person name="Langridge P."/>
            <person name="Platzer M."/>
            <person name="Fincher G.B."/>
            <person name="Muehlbauer G.J."/>
            <person name="Sato K."/>
            <person name="Close T.J."/>
            <person name="Wise R.P."/>
            <person name="Stein N."/>
        </authorList>
    </citation>
    <scope>NUCLEOTIDE SEQUENCE [LARGE SCALE GENOMIC DNA]</scope>
    <source>
        <strain evidence="2">cv. Morex</strain>
    </source>
</reference>
<evidence type="ECO:0008006" key="3">
    <source>
        <dbReference type="Google" id="ProtNLM"/>
    </source>
</evidence>
<proteinExistence type="predicted"/>
<dbReference type="Gramene" id="HORVU.MOREX.r3.5HG0509100.1">
    <property type="protein sequence ID" value="HORVU.MOREX.r3.5HG0509100.1.CDS1"/>
    <property type="gene ID" value="HORVU.MOREX.r3.5HG0509100"/>
</dbReference>
<reference evidence="1" key="3">
    <citation type="submission" date="2022-01" db="UniProtKB">
        <authorList>
            <consortium name="EnsemblPlants"/>
        </authorList>
    </citation>
    <scope>IDENTIFICATION</scope>
    <source>
        <strain evidence="1">subsp. vulgare</strain>
    </source>
</reference>
<dbReference type="PANTHER" id="PTHR45749">
    <property type="match status" value="1"/>
</dbReference>
<accession>A0A8I6Y633</accession>
<dbReference type="PANTHER" id="PTHR45749:SF35">
    <property type="entry name" value="AC-LIKE TRANSPOSASE-RELATED"/>
    <property type="match status" value="1"/>
</dbReference>
<dbReference type="SUPFAM" id="SSF53098">
    <property type="entry name" value="Ribonuclease H-like"/>
    <property type="match status" value="1"/>
</dbReference>
<dbReference type="AlphaFoldDB" id="A0A8I6Y633"/>
<dbReference type="EnsemblPlants" id="HORVU.MOREX.r3.5HG0509100.1">
    <property type="protein sequence ID" value="HORVU.MOREX.r3.5HG0509100.1.CDS1"/>
    <property type="gene ID" value="HORVU.MOREX.r3.5HG0509100"/>
</dbReference>
<organism evidence="1 2">
    <name type="scientific">Hordeum vulgare subsp. vulgare</name>
    <name type="common">Domesticated barley</name>
    <dbReference type="NCBI Taxonomy" id="112509"/>
    <lineage>
        <taxon>Eukaryota</taxon>
        <taxon>Viridiplantae</taxon>
        <taxon>Streptophyta</taxon>
        <taxon>Embryophyta</taxon>
        <taxon>Tracheophyta</taxon>
        <taxon>Spermatophyta</taxon>
        <taxon>Magnoliopsida</taxon>
        <taxon>Liliopsida</taxon>
        <taxon>Poales</taxon>
        <taxon>Poaceae</taxon>
        <taxon>BOP clade</taxon>
        <taxon>Pooideae</taxon>
        <taxon>Triticodae</taxon>
        <taxon>Triticeae</taxon>
        <taxon>Hordeinae</taxon>
        <taxon>Hordeum</taxon>
    </lineage>
</organism>
<dbReference type="Proteomes" id="UP000011116">
    <property type="component" value="Chromosome 5H"/>
</dbReference>
<keyword evidence="2" id="KW-1185">Reference proteome</keyword>
<name>A0A8I6Y633_HORVV</name>
<dbReference type="Gramene" id="HORVU.MOREX.r2.5HG0422800.1">
    <property type="protein sequence ID" value="HORVU.MOREX.r2.5HG0422800.1.CDS.1"/>
    <property type="gene ID" value="HORVU.MOREX.r2.5HG0422800"/>
</dbReference>
<sequence length="211" mass="23994">MKGQYQGVQSRLLKENPKALYMPCACHSLNLTLCDMGKSCKQAITLFGIIQRIYILFSHSTKRWKILLDNLPKVTKLTLKPLSNTRWESRIKSVQPIRYQTIHVRSALKELEGTSTDDPAAVSDAQSLVSVLENFETLLGMVIWHDVLFSVNMVSQKLQEKMVCIDATIKHIQGVISYFQKYKDEGFQASIEIAKAIASDMDIEPEFPTKR</sequence>
<protein>
    <recommendedName>
        <fullName evidence="3">DUF4371 domain-containing protein</fullName>
    </recommendedName>
</protein>
<evidence type="ECO:0000313" key="1">
    <source>
        <dbReference type="EnsemblPlants" id="HORVU.MOREX.r3.5HG0509100.1.CDS1"/>
    </source>
</evidence>
<dbReference type="InterPro" id="IPR012337">
    <property type="entry name" value="RNaseH-like_sf"/>
</dbReference>
<reference evidence="1" key="2">
    <citation type="submission" date="2020-10" db="EMBL/GenBank/DDBJ databases">
        <authorList>
            <person name="Scholz U."/>
            <person name="Mascher M."/>
            <person name="Fiebig A."/>
        </authorList>
    </citation>
    <scope>NUCLEOTIDE SEQUENCE [LARGE SCALE GENOMIC DNA]</scope>
    <source>
        <strain evidence="1">cv. Morex</strain>
    </source>
</reference>
<evidence type="ECO:0000313" key="2">
    <source>
        <dbReference type="Proteomes" id="UP000011116"/>
    </source>
</evidence>